<dbReference type="HAMAP" id="MF_00376">
    <property type="entry name" value="Dephospho_CoA_kinase"/>
    <property type="match status" value="1"/>
</dbReference>
<dbReference type="NCBIfam" id="TIGR00152">
    <property type="entry name" value="dephospho-CoA kinase"/>
    <property type="match status" value="1"/>
</dbReference>
<evidence type="ECO:0008006" key="4">
    <source>
        <dbReference type="Google" id="ProtNLM"/>
    </source>
</evidence>
<gene>
    <name evidence="3" type="ORF">S01H4_46705</name>
</gene>
<dbReference type="EMBL" id="BART01026131">
    <property type="protein sequence ID" value="GAG93169.1"/>
    <property type="molecule type" value="Genomic_DNA"/>
</dbReference>
<keyword evidence="1" id="KW-0547">Nucleotide-binding</keyword>
<dbReference type="PANTHER" id="PTHR10695:SF46">
    <property type="entry name" value="BIFUNCTIONAL COENZYME A SYNTHASE-RELATED"/>
    <property type="match status" value="1"/>
</dbReference>
<dbReference type="GO" id="GO:0005524">
    <property type="term" value="F:ATP binding"/>
    <property type="evidence" value="ECO:0007669"/>
    <property type="project" value="UniProtKB-KW"/>
</dbReference>
<dbReference type="Gene3D" id="3.40.50.300">
    <property type="entry name" value="P-loop containing nucleotide triphosphate hydrolases"/>
    <property type="match status" value="1"/>
</dbReference>
<evidence type="ECO:0000256" key="2">
    <source>
        <dbReference type="ARBA" id="ARBA00022840"/>
    </source>
</evidence>
<organism evidence="3">
    <name type="scientific">marine sediment metagenome</name>
    <dbReference type="NCBI Taxonomy" id="412755"/>
    <lineage>
        <taxon>unclassified sequences</taxon>
        <taxon>metagenomes</taxon>
        <taxon>ecological metagenomes</taxon>
    </lineage>
</organism>
<dbReference type="GO" id="GO:0004140">
    <property type="term" value="F:dephospho-CoA kinase activity"/>
    <property type="evidence" value="ECO:0007669"/>
    <property type="project" value="InterPro"/>
</dbReference>
<dbReference type="CDD" id="cd02022">
    <property type="entry name" value="DPCK"/>
    <property type="match status" value="1"/>
</dbReference>
<dbReference type="Pfam" id="PF01121">
    <property type="entry name" value="CoaE"/>
    <property type="match status" value="1"/>
</dbReference>
<comment type="caution">
    <text evidence="3">The sequence shown here is derived from an EMBL/GenBank/DDBJ whole genome shotgun (WGS) entry which is preliminary data.</text>
</comment>
<protein>
    <recommendedName>
        <fullName evidence="4">Dephospho-CoA kinase</fullName>
    </recommendedName>
</protein>
<evidence type="ECO:0000256" key="1">
    <source>
        <dbReference type="ARBA" id="ARBA00022741"/>
    </source>
</evidence>
<dbReference type="AlphaFoldDB" id="X1BB84"/>
<reference evidence="3" key="1">
    <citation type="journal article" date="2014" name="Front. Microbiol.">
        <title>High frequency of phylogenetically diverse reductive dehalogenase-homologous genes in deep subseafloor sedimentary metagenomes.</title>
        <authorList>
            <person name="Kawai M."/>
            <person name="Futagami T."/>
            <person name="Toyoda A."/>
            <person name="Takaki Y."/>
            <person name="Nishi S."/>
            <person name="Hori S."/>
            <person name="Arai W."/>
            <person name="Tsubouchi T."/>
            <person name="Morono Y."/>
            <person name="Uchiyama I."/>
            <person name="Ito T."/>
            <person name="Fujiyama A."/>
            <person name="Inagaki F."/>
            <person name="Takami H."/>
        </authorList>
    </citation>
    <scope>NUCLEOTIDE SEQUENCE</scope>
    <source>
        <strain evidence="3">Expedition CK06-06</strain>
    </source>
</reference>
<dbReference type="PROSITE" id="PS51219">
    <property type="entry name" value="DPCK"/>
    <property type="match status" value="1"/>
</dbReference>
<dbReference type="InterPro" id="IPR027417">
    <property type="entry name" value="P-loop_NTPase"/>
</dbReference>
<evidence type="ECO:0000313" key="3">
    <source>
        <dbReference type="EMBL" id="GAG93169.1"/>
    </source>
</evidence>
<accession>X1BB84</accession>
<dbReference type="PANTHER" id="PTHR10695">
    <property type="entry name" value="DEPHOSPHO-COA KINASE-RELATED"/>
    <property type="match status" value="1"/>
</dbReference>
<dbReference type="InterPro" id="IPR001977">
    <property type="entry name" value="Depp_CoAkinase"/>
</dbReference>
<feature type="non-terminal residue" evidence="3">
    <location>
        <position position="202"/>
    </location>
</feature>
<name>X1BB84_9ZZZZ</name>
<keyword evidence="2" id="KW-0067">ATP-binding</keyword>
<sequence>MPFFYYLFTGEKIRIAITGGIGSGKSTFANYLASKGYVVINADNISKDILSFDEKIKKKIINEFGSDSYKNGKLNNKFIAARVFSNSAKLNKLNSILHPIVLQKIDNLIEIKYKDEKIIFIEAALVYEVDIEKMFDYVVLVTAAFNIRLKRSIEIGKFTEDDFIKRDKNQIPQEEKEKRADFIFSNNRSKKDLTKKADLLLL</sequence>
<dbReference type="SUPFAM" id="SSF52540">
    <property type="entry name" value="P-loop containing nucleoside triphosphate hydrolases"/>
    <property type="match status" value="1"/>
</dbReference>
<dbReference type="GO" id="GO:0015937">
    <property type="term" value="P:coenzyme A biosynthetic process"/>
    <property type="evidence" value="ECO:0007669"/>
    <property type="project" value="InterPro"/>
</dbReference>
<proteinExistence type="inferred from homology"/>